<keyword evidence="2" id="KW-1185">Reference proteome</keyword>
<protein>
    <recommendedName>
        <fullName evidence="3">Dienelactone hydrolase domain-containing protein</fullName>
    </recommendedName>
</protein>
<reference evidence="1 2" key="1">
    <citation type="submission" date="2013-11" db="EMBL/GenBank/DDBJ databases">
        <title>Metagenomic analysis of a methanogenic consortium involved in long chain n-alkane degradation.</title>
        <authorList>
            <person name="Davidova I.A."/>
            <person name="Callaghan A.V."/>
            <person name="Wawrik B."/>
            <person name="Pruitt S."/>
            <person name="Marks C."/>
            <person name="Duncan K.E."/>
            <person name="Suflita J.M."/>
        </authorList>
    </citation>
    <scope>NUCLEOTIDE SEQUENCE [LARGE SCALE GENOMIC DNA]</scope>
    <source>
        <strain evidence="1 2">SPR</strain>
    </source>
</reference>
<evidence type="ECO:0000313" key="1">
    <source>
        <dbReference type="EMBL" id="KIX12345.1"/>
    </source>
</evidence>
<evidence type="ECO:0000313" key="2">
    <source>
        <dbReference type="Proteomes" id="UP000032233"/>
    </source>
</evidence>
<dbReference type="InParanoid" id="A0A0D2JS52"/>
<gene>
    <name evidence="1" type="ORF">X474_21040</name>
</gene>
<dbReference type="Proteomes" id="UP000032233">
    <property type="component" value="Unassembled WGS sequence"/>
</dbReference>
<comment type="caution">
    <text evidence="1">The sequence shown here is derived from an EMBL/GenBank/DDBJ whole genome shotgun (WGS) entry which is preliminary data.</text>
</comment>
<dbReference type="STRING" id="1429043.X474_21040"/>
<dbReference type="EMBL" id="AZAC01000034">
    <property type="protein sequence ID" value="KIX12345.1"/>
    <property type="molecule type" value="Genomic_DNA"/>
</dbReference>
<dbReference type="OrthoDB" id="115291at2"/>
<dbReference type="AlphaFoldDB" id="A0A0D2JS52"/>
<accession>A0A0D2JS52</accession>
<evidence type="ECO:0008006" key="3">
    <source>
        <dbReference type="Google" id="ProtNLM"/>
    </source>
</evidence>
<sequence length="146" mass="16857">MAFIDEMEAYEFFMNNIGIQNYSQLLKELVSRVTKPSILIGFSVGATTIWRISENIDSDLIRHSFCFYSSQIRNYTSVNPCIATEVIFPRLEPKFSVPEISGLLAKKKNVKVHTIPYLHGFMNKLSKNFSQDGYREYTKWLGSSIR</sequence>
<organism evidence="1 2">
    <name type="scientific">Dethiosulfatarculus sandiegensis</name>
    <dbReference type="NCBI Taxonomy" id="1429043"/>
    <lineage>
        <taxon>Bacteria</taxon>
        <taxon>Pseudomonadati</taxon>
        <taxon>Thermodesulfobacteriota</taxon>
        <taxon>Desulfarculia</taxon>
        <taxon>Desulfarculales</taxon>
        <taxon>Desulfarculaceae</taxon>
        <taxon>Dethiosulfatarculus</taxon>
    </lineage>
</organism>
<name>A0A0D2JS52_9BACT</name>
<dbReference type="RefSeq" id="WP_052515406.1">
    <property type="nucleotide sequence ID" value="NZ_AZAC01000034.1"/>
</dbReference>
<proteinExistence type="predicted"/>